<sequence>MTSETSKRDLGRFVTARRRAAGLTQRELATRLHVTESAVSKWERGLSYPDITMVQALSAELGVSVHELIHASEDHEGRADRRDARAYRGWRAAILWSTAGAYALALLTSFIVNLSVSHTLDWFWVVLPAVTLAASLTTLPLLRIPRAGWWSLLGAIVSLAVLLLVVWAQHGGGTWIWIALAGVIFGALLVFTPILLRAAGLPAPLRRHVTLITLVILTVALALLLGVIALAVGRPELWAERMLPLAAIGAAPVWLGALILRYVPGPIAARGALVSLLAGASTILLGWGVDRVLGDPWEWAPDLGVWTEHTVEANVLLLVVLCAVGVALWLGVAALVGAKRQDSALDTALETEVD</sequence>
<dbReference type="InterPro" id="IPR010982">
    <property type="entry name" value="Lambda_DNA-bd_dom_sf"/>
</dbReference>
<dbReference type="InterPro" id="IPR001387">
    <property type="entry name" value="Cro/C1-type_HTH"/>
</dbReference>
<feature type="transmembrane region" description="Helical" evidence="2">
    <location>
        <begin position="208"/>
        <end position="230"/>
    </location>
</feature>
<dbReference type="Gene3D" id="1.10.260.40">
    <property type="entry name" value="lambda repressor-like DNA-binding domains"/>
    <property type="match status" value="1"/>
</dbReference>
<organism evidence="4 5">
    <name type="scientific">Leucobacter luti</name>
    <dbReference type="NCBI Taxonomy" id="340320"/>
    <lineage>
        <taxon>Bacteria</taxon>
        <taxon>Bacillati</taxon>
        <taxon>Actinomycetota</taxon>
        <taxon>Actinomycetes</taxon>
        <taxon>Micrococcales</taxon>
        <taxon>Microbacteriaceae</taxon>
        <taxon>Leucobacter</taxon>
    </lineage>
</organism>
<evidence type="ECO:0000259" key="3">
    <source>
        <dbReference type="PROSITE" id="PS50943"/>
    </source>
</evidence>
<dbReference type="AlphaFoldDB" id="A0A4Q7TN41"/>
<dbReference type="SUPFAM" id="SSF47413">
    <property type="entry name" value="lambda repressor-like DNA-binding domains"/>
    <property type="match status" value="1"/>
</dbReference>
<feature type="transmembrane region" description="Helical" evidence="2">
    <location>
        <begin position="92"/>
        <end position="116"/>
    </location>
</feature>
<keyword evidence="2" id="KW-0472">Membrane</keyword>
<feature type="transmembrane region" description="Helical" evidence="2">
    <location>
        <begin position="174"/>
        <end position="196"/>
    </location>
</feature>
<dbReference type="EMBL" id="SHKI01000007">
    <property type="protein sequence ID" value="RZT61120.1"/>
    <property type="molecule type" value="Genomic_DNA"/>
</dbReference>
<comment type="caution">
    <text evidence="4">The sequence shown here is derived from an EMBL/GenBank/DDBJ whole genome shotgun (WGS) entry which is preliminary data.</text>
</comment>
<feature type="transmembrane region" description="Helical" evidence="2">
    <location>
        <begin position="122"/>
        <end position="142"/>
    </location>
</feature>
<dbReference type="PROSITE" id="PS50943">
    <property type="entry name" value="HTH_CROC1"/>
    <property type="match status" value="1"/>
</dbReference>
<keyword evidence="5" id="KW-1185">Reference proteome</keyword>
<evidence type="ECO:0000256" key="2">
    <source>
        <dbReference type="SAM" id="Phobius"/>
    </source>
</evidence>
<name>A0A4Q7TN41_9MICO</name>
<protein>
    <submittedName>
        <fullName evidence="4">Transcriptional regulator with XRE-family HTH domain</fullName>
    </submittedName>
</protein>
<dbReference type="GO" id="GO:0003677">
    <property type="term" value="F:DNA binding"/>
    <property type="evidence" value="ECO:0007669"/>
    <property type="project" value="UniProtKB-KW"/>
</dbReference>
<dbReference type="RefSeq" id="WP_198677589.1">
    <property type="nucleotide sequence ID" value="NZ_QYAG01000003.1"/>
</dbReference>
<evidence type="ECO:0000256" key="1">
    <source>
        <dbReference type="ARBA" id="ARBA00023125"/>
    </source>
</evidence>
<gene>
    <name evidence="4" type="ORF">EV139_2871</name>
</gene>
<dbReference type="Pfam" id="PF01381">
    <property type="entry name" value="HTH_3"/>
    <property type="match status" value="1"/>
</dbReference>
<feature type="transmembrane region" description="Helical" evidence="2">
    <location>
        <begin position="267"/>
        <end position="289"/>
    </location>
</feature>
<keyword evidence="2" id="KW-1133">Transmembrane helix</keyword>
<reference evidence="4 5" key="1">
    <citation type="journal article" date="2015" name="Stand. Genomic Sci.">
        <title>Genomic Encyclopedia of Bacterial and Archaeal Type Strains, Phase III: the genomes of soil and plant-associated and newly described type strains.</title>
        <authorList>
            <person name="Whitman W.B."/>
            <person name="Woyke T."/>
            <person name="Klenk H.P."/>
            <person name="Zhou Y."/>
            <person name="Lilburn T.G."/>
            <person name="Beck B.J."/>
            <person name="De Vos P."/>
            <person name="Vandamme P."/>
            <person name="Eisen J.A."/>
            <person name="Garrity G."/>
            <person name="Hugenholtz P."/>
            <person name="Kyrpides N.C."/>
        </authorList>
    </citation>
    <scope>NUCLEOTIDE SEQUENCE [LARGE SCALE GENOMIC DNA]</scope>
    <source>
        <strain evidence="4 5">RF6</strain>
    </source>
</reference>
<accession>A0A4Q7TN41</accession>
<keyword evidence="2" id="KW-0812">Transmembrane</keyword>
<dbReference type="Proteomes" id="UP000291832">
    <property type="component" value="Unassembled WGS sequence"/>
</dbReference>
<feature type="domain" description="HTH cro/C1-type" evidence="3">
    <location>
        <begin position="14"/>
        <end position="68"/>
    </location>
</feature>
<feature type="transmembrane region" description="Helical" evidence="2">
    <location>
        <begin position="242"/>
        <end position="260"/>
    </location>
</feature>
<feature type="transmembrane region" description="Helical" evidence="2">
    <location>
        <begin position="149"/>
        <end position="168"/>
    </location>
</feature>
<dbReference type="SMART" id="SM00530">
    <property type="entry name" value="HTH_XRE"/>
    <property type="match status" value="1"/>
</dbReference>
<keyword evidence="1" id="KW-0238">DNA-binding</keyword>
<dbReference type="CDD" id="cd00093">
    <property type="entry name" value="HTH_XRE"/>
    <property type="match status" value="1"/>
</dbReference>
<evidence type="ECO:0000313" key="5">
    <source>
        <dbReference type="Proteomes" id="UP000291832"/>
    </source>
</evidence>
<feature type="transmembrane region" description="Helical" evidence="2">
    <location>
        <begin position="315"/>
        <end position="336"/>
    </location>
</feature>
<evidence type="ECO:0000313" key="4">
    <source>
        <dbReference type="EMBL" id="RZT61120.1"/>
    </source>
</evidence>
<proteinExistence type="predicted"/>
<dbReference type="PANTHER" id="PTHR46558:SF4">
    <property type="entry name" value="DNA-BIDING PHAGE PROTEIN"/>
    <property type="match status" value="1"/>
</dbReference>
<dbReference type="PANTHER" id="PTHR46558">
    <property type="entry name" value="TRACRIPTIONAL REGULATORY PROTEIN-RELATED-RELATED"/>
    <property type="match status" value="1"/>
</dbReference>